<name>A0A1Z3HMZ7_9CYAN</name>
<dbReference type="KEGG" id="hhg:XM38_026150"/>
<dbReference type="AlphaFoldDB" id="A0A1Z3HMZ7"/>
<dbReference type="EMBL" id="CP021983">
    <property type="protein sequence ID" value="ASC71661.1"/>
    <property type="molecule type" value="Genomic_DNA"/>
</dbReference>
<keyword evidence="2" id="KW-1185">Reference proteome</keyword>
<evidence type="ECO:0000313" key="2">
    <source>
        <dbReference type="Proteomes" id="UP000191901"/>
    </source>
</evidence>
<protein>
    <submittedName>
        <fullName evidence="1">Uncharacterized protein</fullName>
    </submittedName>
</protein>
<evidence type="ECO:0000313" key="1">
    <source>
        <dbReference type="EMBL" id="ASC71661.1"/>
    </source>
</evidence>
<proteinExistence type="predicted"/>
<organism evidence="1 2">
    <name type="scientific">Halomicronema hongdechloris C2206</name>
    <dbReference type="NCBI Taxonomy" id="1641165"/>
    <lineage>
        <taxon>Bacteria</taxon>
        <taxon>Bacillati</taxon>
        <taxon>Cyanobacteriota</taxon>
        <taxon>Cyanophyceae</taxon>
        <taxon>Nodosilineales</taxon>
        <taxon>Nodosilineaceae</taxon>
        <taxon>Halomicronema</taxon>
    </lineage>
</organism>
<accession>A0A1Z3HMZ7</accession>
<dbReference type="STRING" id="1641165.XM38_18355"/>
<gene>
    <name evidence="1" type="ORF">XM38_026150</name>
</gene>
<dbReference type="Proteomes" id="UP000191901">
    <property type="component" value="Chromosome"/>
</dbReference>
<sequence>MGGVITGIIWIAVDSNTVNVFPTAMNCPAAPQTPSLFSTALLLTVSLASMAPAHVAASATLADGRYLYGQVPEANRDDTTYMVFELQDGKMVGAFYQPRSSFDCFQGQIQADTMALTVIDSYDQTAFNYEVALQDRSTLVAGVAGTAANPVGYHRISSLSELDHRLLDTCQANQ</sequence>
<reference evidence="1 2" key="1">
    <citation type="journal article" date="2016" name="Biochim. Biophys. Acta">
        <title>Characterization of red-shifted phycobilisomes isolated from the chlorophyll f-containing cyanobacterium Halomicronema hongdechloris.</title>
        <authorList>
            <person name="Li Y."/>
            <person name="Lin Y."/>
            <person name="Garvey C.J."/>
            <person name="Birch D."/>
            <person name="Corkery R.W."/>
            <person name="Loughlin P.C."/>
            <person name="Scheer H."/>
            <person name="Willows R.D."/>
            <person name="Chen M."/>
        </authorList>
    </citation>
    <scope>NUCLEOTIDE SEQUENCE [LARGE SCALE GENOMIC DNA]</scope>
    <source>
        <strain evidence="1 2">C2206</strain>
    </source>
</reference>